<gene>
    <name evidence="1" type="ORF">GGX14DRAFT_394336</name>
</gene>
<evidence type="ECO:0000313" key="2">
    <source>
        <dbReference type="Proteomes" id="UP001219525"/>
    </source>
</evidence>
<name>A0AAD6VI70_9AGAR</name>
<dbReference type="Proteomes" id="UP001219525">
    <property type="component" value="Unassembled WGS sequence"/>
</dbReference>
<sequence>MQRITELKTLTALHDSISAWAGLGSALATLFNQVSIPASVLGTLSVVGYLGCISTLHISIPAILSVEAFNATVEVTIPASTSGMPEYANSSVINSTHDYMITFPVNFLEWKGILDVSQMVGLSNGSLYEVLDATTPGNGKARVSAYGFNITCGHLSSKIKDVVDIHTDTNIDTHIDILIEGVLGSMFLEPQDLAPNTLSLYSSNPGDATTLANLNDSFYIYTTATILDSEGHQGSPLIFEQQSLSVIQKLTDWHVYSSQLQILRCSKTLVAQIGVISTHSNTIVNGTLYPDIHKNQSTWLSGLELEFSSPDSSLLGDDLFSAIFFDPFDLDPTADKCENGSRYLMSYLGLNPYANTSGAVLQLHNVENALSNLAAMLFWTVAGIPPKLSSGNATITQQETSQVRLNASLGLITSVIQMSLCTTFLRTSTKSKGNKFHGVGLLAYIWWWRNQRKSSTPIRNVQKPIEANLRTAGLVPLQHTNEKNTASKENEWTSVGSPSMVCMLLHVVLVISHVAALVLAIQRKEHSVTFSPDNQQTVSLICKIATTAFGTIYYATLVYLTQRVATIHTIQKYSLLTATHDKRLAWTGIGSAFSTLWEQRKSPRPCVEIFVICVYLATISGLHVTTSALVSVESCNLFISSKVQTQSVPEWSDTAQNSTLKYIASNGPFLQWISGLDDSKKLGLSNGSLYDVLEQAYPGGGLTEVSAVGFNITCGYIPDIAVKRISDKEAKDMGGCQGCYTMSVVNGTWQNTEGPLANFIFILISNPLDTDSIILMTQNAVHDSNDALGSPVTFPHSNTTFQFLQCSNTPVPQIGLVNASSRLLDPSSLHPTIYKHTSAWRAHQNVSRAPNQTSMLEGTYILSSMPASVLYLSNAGLNWGSRNLMQQLGLNPGGAVQEIYLHDIENALSNLVASIFWIDYLKGGNVHRSPVALQSLEADLHSGPIDPPKLSTGNATVQQVVSAARLDVSISLAGSVFLLILVCWMSIGTNGSNQYLTTLGFLQIIWVFEHHPELHGILEQVDIPTGDNLRAAGLVNHHVDRVSKLATRTWEQWGYHNA</sequence>
<protein>
    <submittedName>
        <fullName evidence="1">Uncharacterized protein</fullName>
    </submittedName>
</protein>
<comment type="caution">
    <text evidence="1">The sequence shown here is derived from an EMBL/GenBank/DDBJ whole genome shotgun (WGS) entry which is preliminary data.</text>
</comment>
<accession>A0AAD6VI70</accession>
<organism evidence="1 2">
    <name type="scientific">Mycena pura</name>
    <dbReference type="NCBI Taxonomy" id="153505"/>
    <lineage>
        <taxon>Eukaryota</taxon>
        <taxon>Fungi</taxon>
        <taxon>Dikarya</taxon>
        <taxon>Basidiomycota</taxon>
        <taxon>Agaricomycotina</taxon>
        <taxon>Agaricomycetes</taxon>
        <taxon>Agaricomycetidae</taxon>
        <taxon>Agaricales</taxon>
        <taxon>Marasmiineae</taxon>
        <taxon>Mycenaceae</taxon>
        <taxon>Mycena</taxon>
    </lineage>
</organism>
<dbReference type="AlphaFoldDB" id="A0AAD6VI70"/>
<evidence type="ECO:0000313" key="1">
    <source>
        <dbReference type="EMBL" id="KAJ7210691.1"/>
    </source>
</evidence>
<reference evidence="1" key="1">
    <citation type="submission" date="2023-03" db="EMBL/GenBank/DDBJ databases">
        <title>Massive genome expansion in bonnet fungi (Mycena s.s.) driven by repeated elements and novel gene families across ecological guilds.</title>
        <authorList>
            <consortium name="Lawrence Berkeley National Laboratory"/>
            <person name="Harder C.B."/>
            <person name="Miyauchi S."/>
            <person name="Viragh M."/>
            <person name="Kuo A."/>
            <person name="Thoen E."/>
            <person name="Andreopoulos B."/>
            <person name="Lu D."/>
            <person name="Skrede I."/>
            <person name="Drula E."/>
            <person name="Henrissat B."/>
            <person name="Morin E."/>
            <person name="Kohler A."/>
            <person name="Barry K."/>
            <person name="LaButti K."/>
            <person name="Morin E."/>
            <person name="Salamov A."/>
            <person name="Lipzen A."/>
            <person name="Mereny Z."/>
            <person name="Hegedus B."/>
            <person name="Baldrian P."/>
            <person name="Stursova M."/>
            <person name="Weitz H."/>
            <person name="Taylor A."/>
            <person name="Grigoriev I.V."/>
            <person name="Nagy L.G."/>
            <person name="Martin F."/>
            <person name="Kauserud H."/>
        </authorList>
    </citation>
    <scope>NUCLEOTIDE SEQUENCE</scope>
    <source>
        <strain evidence="1">9144</strain>
    </source>
</reference>
<proteinExistence type="predicted"/>
<dbReference type="EMBL" id="JARJCW010000027">
    <property type="protein sequence ID" value="KAJ7210691.1"/>
    <property type="molecule type" value="Genomic_DNA"/>
</dbReference>
<keyword evidence="2" id="KW-1185">Reference proteome</keyword>